<feature type="region of interest" description="Disordered" evidence="1">
    <location>
        <begin position="214"/>
        <end position="233"/>
    </location>
</feature>
<dbReference type="EMBL" id="CAJNOU010000322">
    <property type="protein sequence ID" value="CAF0958510.1"/>
    <property type="molecule type" value="Genomic_DNA"/>
</dbReference>
<evidence type="ECO:0000313" key="3">
    <source>
        <dbReference type="Proteomes" id="UP000663889"/>
    </source>
</evidence>
<comment type="caution">
    <text evidence="2">The sequence shown here is derived from an EMBL/GenBank/DDBJ whole genome shotgun (WGS) entry which is preliminary data.</text>
</comment>
<name>A0A814DSJ3_9BILA</name>
<feature type="region of interest" description="Disordered" evidence="1">
    <location>
        <begin position="376"/>
        <end position="413"/>
    </location>
</feature>
<feature type="compositionally biased region" description="Low complexity" evidence="1">
    <location>
        <begin position="214"/>
        <end position="226"/>
    </location>
</feature>
<evidence type="ECO:0000256" key="1">
    <source>
        <dbReference type="SAM" id="MobiDB-lite"/>
    </source>
</evidence>
<evidence type="ECO:0000313" key="2">
    <source>
        <dbReference type="EMBL" id="CAF0958510.1"/>
    </source>
</evidence>
<dbReference type="Proteomes" id="UP000663889">
    <property type="component" value="Unassembled WGS sequence"/>
</dbReference>
<dbReference type="AlphaFoldDB" id="A0A814DSJ3"/>
<accession>A0A814DSJ3</accession>
<organism evidence="2 3">
    <name type="scientific">Rotaria sordida</name>
    <dbReference type="NCBI Taxonomy" id="392033"/>
    <lineage>
        <taxon>Eukaryota</taxon>
        <taxon>Metazoa</taxon>
        <taxon>Spiralia</taxon>
        <taxon>Gnathifera</taxon>
        <taxon>Rotifera</taxon>
        <taxon>Eurotatoria</taxon>
        <taxon>Bdelloidea</taxon>
        <taxon>Philodinida</taxon>
        <taxon>Philodinidae</taxon>
        <taxon>Rotaria</taxon>
    </lineage>
</organism>
<proteinExistence type="predicted"/>
<reference evidence="2" key="1">
    <citation type="submission" date="2021-02" db="EMBL/GenBank/DDBJ databases">
        <authorList>
            <person name="Nowell W R."/>
        </authorList>
    </citation>
    <scope>NUCLEOTIDE SEQUENCE</scope>
</reference>
<protein>
    <submittedName>
        <fullName evidence="2">Uncharacterized protein</fullName>
    </submittedName>
</protein>
<feature type="compositionally biased region" description="Acidic residues" evidence="1">
    <location>
        <begin position="377"/>
        <end position="413"/>
    </location>
</feature>
<sequence>MTTVSSSSHNPVSNMKEIQHLFKKQAKSIFPPFPSYPTGLQYFNMRVTQRLHRYRSMKRRWQEVSTSVQNISALSTTCESPISLPDILTITQDIVKGATSSTQKTSIEAKSYCINDYINAIRVAKDNKNKNSIDLDPLNSRIQQDLVKLRKLIKASMRMTFDDQENNNTMNIRRLFSLNKCKPLDHVKVSGSQMQHSTVPKGDSIDNVIVSTSNSSSTCSQYSKQKQQQKKLKPKNNNKIFNIHRSRLNPPPPLLPSDSLTYRTSQLSMKKLRTSPKVTQNILSKQALSAHLQIPILQVPPVVTKIQSNFIKQETPLPADNEEKATRRYTYAAATSSTTPHSTMLKRNASLLPILLQSSSCIGIQTRQVRPKRIEYDLEEEQEENNNDDNDDEEEEEEENEEDEEEDEEDEDDSYYHLLDYKHLLNCLPKPVVSIQSHHGQDDYGILFEQLDHIRETMPDSNIYNDYARVA</sequence>
<gene>
    <name evidence="2" type="ORF">SEV965_LOCUS8636</name>
</gene>